<dbReference type="PANTHER" id="PTHR42994:SF1">
    <property type="entry name" value="PEPTIDASE T"/>
    <property type="match status" value="1"/>
</dbReference>
<dbReference type="SUPFAM" id="SSF55031">
    <property type="entry name" value="Bacterial exopeptidase dimerisation domain"/>
    <property type="match status" value="1"/>
</dbReference>
<dbReference type="RefSeq" id="WP_229685448.1">
    <property type="nucleotide sequence ID" value="NZ_BMNW01000015.1"/>
</dbReference>
<dbReference type="PANTHER" id="PTHR42994">
    <property type="entry name" value="PEPTIDASE T"/>
    <property type="match status" value="1"/>
</dbReference>
<evidence type="ECO:0000256" key="3">
    <source>
        <dbReference type="ARBA" id="ARBA00022670"/>
    </source>
</evidence>
<dbReference type="PROSITE" id="PS00758">
    <property type="entry name" value="ARGE_DAPE_CPG2_1"/>
    <property type="match status" value="1"/>
</dbReference>
<dbReference type="Gene3D" id="3.40.630.10">
    <property type="entry name" value="Zn peptidases"/>
    <property type="match status" value="1"/>
</dbReference>
<dbReference type="EC" id="3.4.11.4" evidence="8"/>
<evidence type="ECO:0000256" key="6">
    <source>
        <dbReference type="ARBA" id="ARBA00022833"/>
    </source>
</evidence>
<evidence type="ECO:0000256" key="4">
    <source>
        <dbReference type="ARBA" id="ARBA00022723"/>
    </source>
</evidence>
<evidence type="ECO:0000256" key="5">
    <source>
        <dbReference type="ARBA" id="ARBA00022801"/>
    </source>
</evidence>
<dbReference type="NCBIfam" id="NF003976">
    <property type="entry name" value="PRK05469.1"/>
    <property type="match status" value="1"/>
</dbReference>
<evidence type="ECO:0000313" key="11">
    <source>
        <dbReference type="Proteomes" id="UP000616499"/>
    </source>
</evidence>
<feature type="domain" description="Peptidase M20 dimerisation" evidence="9">
    <location>
        <begin position="211"/>
        <end position="309"/>
    </location>
</feature>
<dbReference type="InterPro" id="IPR010161">
    <property type="entry name" value="Peptidase_M20B"/>
</dbReference>
<proteinExistence type="inferred from homology"/>
<name>A0ABQ2H4N8_9PSED</name>
<dbReference type="EMBL" id="BMNW01000015">
    <property type="protein sequence ID" value="GGM29174.1"/>
    <property type="molecule type" value="Genomic_DNA"/>
</dbReference>
<accession>A0ABQ2H4N8</accession>
<keyword evidence="6" id="KW-0862">Zinc</keyword>
<dbReference type="SUPFAM" id="SSF53187">
    <property type="entry name" value="Zn-dependent exopeptidases"/>
    <property type="match status" value="1"/>
</dbReference>
<dbReference type="Proteomes" id="UP000616499">
    <property type="component" value="Unassembled WGS sequence"/>
</dbReference>
<reference evidence="11" key="1">
    <citation type="journal article" date="2019" name="Int. J. Syst. Evol. Microbiol.">
        <title>The Global Catalogue of Microorganisms (GCM) 10K type strain sequencing project: providing services to taxonomists for standard genome sequencing and annotation.</title>
        <authorList>
            <consortium name="The Broad Institute Genomics Platform"/>
            <consortium name="The Broad Institute Genome Sequencing Center for Infectious Disease"/>
            <person name="Wu L."/>
            <person name="Ma J."/>
        </authorList>
    </citation>
    <scope>NUCLEOTIDE SEQUENCE [LARGE SCALE GENOMIC DNA]</scope>
    <source>
        <strain evidence="11">JCM 13501</strain>
    </source>
</reference>
<keyword evidence="5" id="KW-0378">Hydrolase</keyword>
<dbReference type="PIRSF" id="PIRSF037215">
    <property type="entry name" value="Peptidase_M20B"/>
    <property type="match status" value="1"/>
</dbReference>
<evidence type="ECO:0000256" key="2">
    <source>
        <dbReference type="ARBA" id="ARBA00009692"/>
    </source>
</evidence>
<comment type="cofactor">
    <cofactor evidence="1">
        <name>Zn(2+)</name>
        <dbReference type="ChEBI" id="CHEBI:29105"/>
    </cofactor>
</comment>
<dbReference type="Gene3D" id="3.30.70.360">
    <property type="match status" value="1"/>
</dbReference>
<dbReference type="Pfam" id="PF01546">
    <property type="entry name" value="Peptidase_M20"/>
    <property type="match status" value="1"/>
</dbReference>
<dbReference type="NCBIfam" id="TIGR01882">
    <property type="entry name" value="peptidase-T"/>
    <property type="match status" value="1"/>
</dbReference>
<comment type="caution">
    <text evidence="10">The sequence shown here is derived from an EMBL/GenBank/DDBJ whole genome shotgun (WGS) entry which is preliminary data.</text>
</comment>
<comment type="similarity">
    <text evidence="2">Belongs to the peptidase M20B family.</text>
</comment>
<dbReference type="InterPro" id="IPR002933">
    <property type="entry name" value="Peptidase_M20"/>
</dbReference>
<organism evidence="10 11">
    <name type="scientific">Pseudomonas asuensis</name>
    <dbReference type="NCBI Taxonomy" id="1825787"/>
    <lineage>
        <taxon>Bacteria</taxon>
        <taxon>Pseudomonadati</taxon>
        <taxon>Pseudomonadota</taxon>
        <taxon>Gammaproteobacteria</taxon>
        <taxon>Pseudomonadales</taxon>
        <taxon>Pseudomonadaceae</taxon>
        <taxon>Pseudomonas</taxon>
    </lineage>
</organism>
<keyword evidence="3" id="KW-0645">Protease</keyword>
<gene>
    <name evidence="10" type="ORF">GCM10009425_44620</name>
</gene>
<dbReference type="InterPro" id="IPR001261">
    <property type="entry name" value="ArgE/DapE_CS"/>
</dbReference>
<evidence type="ECO:0000259" key="9">
    <source>
        <dbReference type="Pfam" id="PF07687"/>
    </source>
</evidence>
<dbReference type="Pfam" id="PF07687">
    <property type="entry name" value="M20_dimer"/>
    <property type="match status" value="1"/>
</dbReference>
<evidence type="ECO:0000313" key="10">
    <source>
        <dbReference type="EMBL" id="GGM29174.1"/>
    </source>
</evidence>
<keyword evidence="7" id="KW-0482">Metalloprotease</keyword>
<keyword evidence="11" id="KW-1185">Reference proteome</keyword>
<sequence>MALGPIEQQLVERFCRYVAISSQSNARSTQLPSSDGQHHLAALLAEELQQLGLKNVVVDDNAIVTAFKPGTLKAAPAVGFIAHLDTVDVGLSPDIRPQILQFTGDDLCLNKQQGIWLCVDEHPEIMPYLGQEILFSDGTSVLGADNKAAIAIIMTAMANLTADTSHGDLHIAFVPDEEIGLRGAKTLDLSRFPVEFAYTIDCCEAGELVYQTFNAASAHIEITGVTAHPMSAKGVLVNPLLVATDFIAYFDRQQTPECTESREGYFWFQEIEADQNRASLRMVIRDFDLDTFNARKSQIISAVEQIKKQHPKAEISCSISDTYANIANAIKNDRRAIDLAFKAMSSLGITPKVLDMRGGTDGSELSRRGVLTPNYFTGAHNFHSRFEFLPITSFELSYQVTRQLIHLAANPADSES</sequence>
<keyword evidence="4" id="KW-0479">Metal-binding</keyword>
<dbReference type="PROSITE" id="PS00759">
    <property type="entry name" value="ARGE_DAPE_CPG2_2"/>
    <property type="match status" value="1"/>
</dbReference>
<evidence type="ECO:0000256" key="8">
    <source>
        <dbReference type="NCBIfam" id="TIGR01882"/>
    </source>
</evidence>
<dbReference type="NCBIfam" id="NF009920">
    <property type="entry name" value="PRK13381.1"/>
    <property type="match status" value="1"/>
</dbReference>
<dbReference type="InterPro" id="IPR011650">
    <property type="entry name" value="Peptidase_M20_dimer"/>
</dbReference>
<dbReference type="InterPro" id="IPR036264">
    <property type="entry name" value="Bact_exopeptidase_dim_dom"/>
</dbReference>
<protein>
    <recommendedName>
        <fullName evidence="8">Peptidase T</fullName>
        <ecNumber evidence="8">3.4.11.4</ecNumber>
    </recommendedName>
</protein>
<evidence type="ECO:0000256" key="1">
    <source>
        <dbReference type="ARBA" id="ARBA00001947"/>
    </source>
</evidence>
<evidence type="ECO:0000256" key="7">
    <source>
        <dbReference type="ARBA" id="ARBA00023049"/>
    </source>
</evidence>